<sequence length="92" mass="10922">MFNPETRKYVWDVCKKKYYDIRIEMHDYIKKLYDEASENGSPLICAMFYEFNRDVYLPAGTWEDTRDGKVYEGGQTIHADAPIDSIPVFKRK</sequence>
<proteinExistence type="predicted"/>
<gene>
    <name evidence="2" type="ORF">JTJ23_02585</name>
</gene>
<protein>
    <recommendedName>
        <fullName evidence="1">Glycosyl hydrolase family 31 C-terminal domain-containing protein</fullName>
    </recommendedName>
</protein>
<name>A0A939CDP1_9FIRM</name>
<evidence type="ECO:0000259" key="1">
    <source>
        <dbReference type="Pfam" id="PF21365"/>
    </source>
</evidence>
<reference evidence="2" key="1">
    <citation type="submission" date="2021-02" db="EMBL/GenBank/DDBJ databases">
        <title>Metagenome-assembled genomes from human diarrheal sample B26.</title>
        <authorList>
            <person name="Ateba T.P."/>
            <person name="Alayande K.A."/>
            <person name="Mwanza M."/>
        </authorList>
    </citation>
    <scope>NUCLEOTIDE SEQUENCE</scope>
    <source>
        <strain evidence="2">06WH</strain>
    </source>
</reference>
<comment type="caution">
    <text evidence="2">The sequence shown here is derived from an EMBL/GenBank/DDBJ whole genome shotgun (WGS) entry which is preliminary data.</text>
</comment>
<dbReference type="PANTHER" id="PTHR43863:SF2">
    <property type="entry name" value="MALTASE-GLUCOAMYLASE"/>
    <property type="match status" value="1"/>
</dbReference>
<accession>A0A939CDP1</accession>
<dbReference type="InterPro" id="IPR051816">
    <property type="entry name" value="Glycosyl_Hydrolase_31"/>
</dbReference>
<evidence type="ECO:0000313" key="3">
    <source>
        <dbReference type="Proteomes" id="UP000737612"/>
    </source>
</evidence>
<dbReference type="AlphaFoldDB" id="A0A939CDP1"/>
<dbReference type="Gene3D" id="2.60.40.1180">
    <property type="entry name" value="Golgi alpha-mannosidase II"/>
    <property type="match status" value="1"/>
</dbReference>
<organism evidence="2 3">
    <name type="scientific">Fusicatenibacter saccharivorans</name>
    <dbReference type="NCBI Taxonomy" id="1150298"/>
    <lineage>
        <taxon>Bacteria</taxon>
        <taxon>Bacillati</taxon>
        <taxon>Bacillota</taxon>
        <taxon>Clostridia</taxon>
        <taxon>Lachnospirales</taxon>
        <taxon>Lachnospiraceae</taxon>
        <taxon>Fusicatenibacter</taxon>
    </lineage>
</organism>
<dbReference type="InterPro" id="IPR048395">
    <property type="entry name" value="Glyco_hydro_31_C"/>
</dbReference>
<dbReference type="EMBL" id="JAFHBD010000006">
    <property type="protein sequence ID" value="MBN2952490.1"/>
    <property type="molecule type" value="Genomic_DNA"/>
</dbReference>
<dbReference type="InterPro" id="IPR013780">
    <property type="entry name" value="Glyco_hydro_b"/>
</dbReference>
<dbReference type="Pfam" id="PF21365">
    <property type="entry name" value="Glyco_hydro_31_3rd"/>
    <property type="match status" value="1"/>
</dbReference>
<feature type="domain" description="Glycosyl hydrolase family 31 C-terminal" evidence="1">
    <location>
        <begin position="50"/>
        <end position="91"/>
    </location>
</feature>
<dbReference type="PANTHER" id="PTHR43863">
    <property type="entry name" value="HYDROLASE, PUTATIVE (AFU_ORTHOLOGUE AFUA_1G03140)-RELATED"/>
    <property type="match status" value="1"/>
</dbReference>
<dbReference type="SUPFAM" id="SSF51011">
    <property type="entry name" value="Glycosyl hydrolase domain"/>
    <property type="match status" value="1"/>
</dbReference>
<evidence type="ECO:0000313" key="2">
    <source>
        <dbReference type="EMBL" id="MBN2952490.1"/>
    </source>
</evidence>
<dbReference type="Proteomes" id="UP000737612">
    <property type="component" value="Unassembled WGS sequence"/>
</dbReference>